<evidence type="ECO:0000259" key="1">
    <source>
        <dbReference type="PROSITE" id="PS51747"/>
    </source>
</evidence>
<dbReference type="SUPFAM" id="SSF53927">
    <property type="entry name" value="Cytidine deaminase-like"/>
    <property type="match status" value="1"/>
</dbReference>
<proteinExistence type="predicted"/>
<dbReference type="PANTHER" id="PTHR11079">
    <property type="entry name" value="CYTOSINE DEAMINASE FAMILY MEMBER"/>
    <property type="match status" value="1"/>
</dbReference>
<reference evidence="2 3" key="1">
    <citation type="submission" date="2024-06" db="EMBL/GenBank/DDBJ databases">
        <title>Genomic Encyclopedia of Type Strains, Phase IV (KMG-IV): sequencing the most valuable type-strain genomes for metagenomic binning, comparative biology and taxonomic classification.</title>
        <authorList>
            <person name="Goeker M."/>
        </authorList>
    </citation>
    <scope>NUCLEOTIDE SEQUENCE [LARGE SCALE GENOMIC DNA]</scope>
    <source>
        <strain evidence="2 3">DSM 21331</strain>
    </source>
</reference>
<dbReference type="InterPro" id="IPR006311">
    <property type="entry name" value="TAT_signal"/>
</dbReference>
<evidence type="ECO:0000313" key="2">
    <source>
        <dbReference type="EMBL" id="MET3690674.1"/>
    </source>
</evidence>
<sequence>MFQSCSCSTEHSGDCTTPGDLGRRAFLASAVGVGMSLAMAPGAVAQAAPVSPGKKAFMEEATRLAIESVEKGWGGPFGAVIVKDGEIIGRGQNRVLLTGIPVFHAEITAIMDASARLNPKALLGSEYGAGTILEMIPREPGSPDPVAERAKMLKGCEIYINGAPCPMCMSAIYWSRIDHVYFAASLKDTSQIGFDDAFQYEDFAKPWDQRRIRVSENFERETGLKAYEAWMNKKDRHPY</sequence>
<dbReference type="PROSITE" id="PS51747">
    <property type="entry name" value="CYT_DCMP_DEAMINASES_2"/>
    <property type="match status" value="1"/>
</dbReference>
<gene>
    <name evidence="2" type="ORF">ABID43_000193</name>
</gene>
<dbReference type="EMBL" id="JBEPMM010000001">
    <property type="protein sequence ID" value="MET3690674.1"/>
    <property type="molecule type" value="Genomic_DNA"/>
</dbReference>
<keyword evidence="3" id="KW-1185">Reference proteome</keyword>
<dbReference type="Gene3D" id="3.40.140.10">
    <property type="entry name" value="Cytidine Deaminase, domain 2"/>
    <property type="match status" value="1"/>
</dbReference>
<dbReference type="RefSeq" id="WP_238279937.1">
    <property type="nucleotide sequence ID" value="NZ_BPQL01000069.1"/>
</dbReference>
<dbReference type="InterPro" id="IPR002125">
    <property type="entry name" value="CMP_dCMP_dom"/>
</dbReference>
<name>A0ABV2KZ58_9HYPH</name>
<accession>A0ABV2KZ58</accession>
<dbReference type="Proteomes" id="UP001549145">
    <property type="component" value="Unassembled WGS sequence"/>
</dbReference>
<dbReference type="CDD" id="cd01285">
    <property type="entry name" value="nucleoside_deaminase"/>
    <property type="match status" value="1"/>
</dbReference>
<comment type="caution">
    <text evidence="2">The sequence shown here is derived from an EMBL/GenBank/DDBJ whole genome shotgun (WGS) entry which is preliminary data.</text>
</comment>
<dbReference type="PANTHER" id="PTHR11079:SF161">
    <property type="entry name" value="CMP_DCMP-TYPE DEAMINASE DOMAIN-CONTAINING PROTEIN"/>
    <property type="match status" value="1"/>
</dbReference>
<organism evidence="2 3">
    <name type="scientific">Methylobacterium goesingense</name>
    <dbReference type="NCBI Taxonomy" id="243690"/>
    <lineage>
        <taxon>Bacteria</taxon>
        <taxon>Pseudomonadati</taxon>
        <taxon>Pseudomonadota</taxon>
        <taxon>Alphaproteobacteria</taxon>
        <taxon>Hyphomicrobiales</taxon>
        <taxon>Methylobacteriaceae</taxon>
        <taxon>Methylobacterium</taxon>
    </lineage>
</organism>
<evidence type="ECO:0000313" key="3">
    <source>
        <dbReference type="Proteomes" id="UP001549145"/>
    </source>
</evidence>
<protein>
    <submittedName>
        <fullName evidence="2">tRNA(Arg) A34 adenosine deaminase TadA</fullName>
    </submittedName>
</protein>
<dbReference type="Pfam" id="PF00383">
    <property type="entry name" value="dCMP_cyt_deam_1"/>
    <property type="match status" value="1"/>
</dbReference>
<dbReference type="PROSITE" id="PS51318">
    <property type="entry name" value="TAT"/>
    <property type="match status" value="1"/>
</dbReference>
<dbReference type="InterPro" id="IPR016193">
    <property type="entry name" value="Cytidine_deaminase-like"/>
</dbReference>
<feature type="domain" description="CMP/dCMP-type deaminase" evidence="1">
    <location>
        <begin position="52"/>
        <end position="201"/>
    </location>
</feature>